<dbReference type="Pfam" id="PF00059">
    <property type="entry name" value="Lectin_C"/>
    <property type="match status" value="1"/>
</dbReference>
<dbReference type="PROSITE" id="PS50041">
    <property type="entry name" value="C_TYPE_LECTIN_2"/>
    <property type="match status" value="1"/>
</dbReference>
<evidence type="ECO:0000313" key="3">
    <source>
        <dbReference type="Ensembl" id="ENSPKIP00000039024.1"/>
    </source>
</evidence>
<evidence type="ECO:0000259" key="2">
    <source>
        <dbReference type="PROSITE" id="PS50041"/>
    </source>
</evidence>
<keyword evidence="4" id="KW-1185">Reference proteome</keyword>
<dbReference type="InterPro" id="IPR001304">
    <property type="entry name" value="C-type_lectin-like"/>
</dbReference>
<dbReference type="AlphaFoldDB" id="A0A3B3T898"/>
<dbReference type="GeneTree" id="ENSGT01100000263473"/>
<organism evidence="3 4">
    <name type="scientific">Paramormyrops kingsleyae</name>
    <dbReference type="NCBI Taxonomy" id="1676925"/>
    <lineage>
        <taxon>Eukaryota</taxon>
        <taxon>Metazoa</taxon>
        <taxon>Chordata</taxon>
        <taxon>Craniata</taxon>
        <taxon>Vertebrata</taxon>
        <taxon>Euteleostomi</taxon>
        <taxon>Actinopterygii</taxon>
        <taxon>Neopterygii</taxon>
        <taxon>Teleostei</taxon>
        <taxon>Osteoglossocephala</taxon>
        <taxon>Osteoglossomorpha</taxon>
        <taxon>Osteoglossiformes</taxon>
        <taxon>Mormyridae</taxon>
        <taxon>Paramormyrops</taxon>
    </lineage>
</organism>
<dbReference type="PANTHER" id="PTHR45784:SF3">
    <property type="entry name" value="C-TYPE LECTIN DOMAIN FAMILY 4 MEMBER K-LIKE-RELATED"/>
    <property type="match status" value="1"/>
</dbReference>
<dbReference type="PANTHER" id="PTHR45784">
    <property type="entry name" value="C-TYPE LECTIN DOMAIN FAMILY 20 MEMBER A-RELATED"/>
    <property type="match status" value="1"/>
</dbReference>
<dbReference type="Proteomes" id="UP000261540">
    <property type="component" value="Unplaced"/>
</dbReference>
<dbReference type="InterPro" id="IPR016186">
    <property type="entry name" value="C-type_lectin-like/link_sf"/>
</dbReference>
<dbReference type="SUPFAM" id="SSF56436">
    <property type="entry name" value="C-type lectin-like"/>
    <property type="match status" value="1"/>
</dbReference>
<dbReference type="SMART" id="SM00034">
    <property type="entry name" value="CLECT"/>
    <property type="match status" value="1"/>
</dbReference>
<reference evidence="3" key="1">
    <citation type="submission" date="2025-08" db="UniProtKB">
        <authorList>
            <consortium name="Ensembl"/>
        </authorList>
    </citation>
    <scope>IDENTIFICATION</scope>
</reference>
<sequence length="160" mass="17977">SCALSCLCFLYFVFRNPAAGSGVCGTSINSASVSAAPNCRAPPQLGARLRYHFENINLTWTDTLAYCRKYYTDLATIDNMEEMKRLTESVCTDYTGKAWIGLNKVISGRWQWSSGEGDTGYTNWNNGKPDNLDKKNHCTKMHDNGAWHDFSFSKCHMTFS</sequence>
<reference evidence="3" key="2">
    <citation type="submission" date="2025-09" db="UniProtKB">
        <authorList>
            <consortium name="Ensembl"/>
        </authorList>
    </citation>
    <scope>IDENTIFICATION</scope>
</reference>
<keyword evidence="1" id="KW-0732">Signal</keyword>
<evidence type="ECO:0000256" key="1">
    <source>
        <dbReference type="SAM" id="SignalP"/>
    </source>
</evidence>
<feature type="domain" description="C-type lectin" evidence="2">
    <location>
        <begin position="51"/>
        <end position="149"/>
    </location>
</feature>
<name>A0A3B3T898_9TELE</name>
<evidence type="ECO:0000313" key="4">
    <source>
        <dbReference type="Proteomes" id="UP000261540"/>
    </source>
</evidence>
<accession>A0A3B3T898</accession>
<dbReference type="STRING" id="1676925.ENSPKIP00000039024"/>
<proteinExistence type="predicted"/>
<dbReference type="Ensembl" id="ENSPKIT00000020023.1">
    <property type="protein sequence ID" value="ENSPKIP00000039024.1"/>
    <property type="gene ID" value="ENSPKIG00000016564.1"/>
</dbReference>
<dbReference type="Gene3D" id="3.10.100.10">
    <property type="entry name" value="Mannose-Binding Protein A, subunit A"/>
    <property type="match status" value="1"/>
</dbReference>
<dbReference type="InterPro" id="IPR016187">
    <property type="entry name" value="CTDL_fold"/>
</dbReference>
<protein>
    <recommendedName>
        <fullName evidence="2">C-type lectin domain-containing protein</fullName>
    </recommendedName>
</protein>
<feature type="chain" id="PRO_5017478381" description="C-type lectin domain-containing protein" evidence="1">
    <location>
        <begin position="21"/>
        <end position="160"/>
    </location>
</feature>
<feature type="signal peptide" evidence="1">
    <location>
        <begin position="1"/>
        <end position="20"/>
    </location>
</feature>